<dbReference type="EMBL" id="JACHUQ010000012">
    <property type="protein sequence ID" value="MBZ7975003.1"/>
    <property type="molecule type" value="Genomic_DNA"/>
</dbReference>
<organism evidence="1 2">
    <name type="scientific">Campylobacter molothri</name>
    <dbReference type="NCBI Taxonomy" id="1032242"/>
    <lineage>
        <taxon>Bacteria</taxon>
        <taxon>Pseudomonadati</taxon>
        <taxon>Campylobacterota</taxon>
        <taxon>Epsilonproteobacteria</taxon>
        <taxon>Campylobacterales</taxon>
        <taxon>Campylobacteraceae</taxon>
        <taxon>Campylobacter</taxon>
    </lineage>
</organism>
<evidence type="ECO:0000313" key="1">
    <source>
        <dbReference type="EMBL" id="MBZ7975003.1"/>
    </source>
</evidence>
<dbReference type="Proteomes" id="UP001319828">
    <property type="component" value="Unassembled WGS sequence"/>
</dbReference>
<protein>
    <submittedName>
        <fullName evidence="1">Restriction endonuclease</fullName>
    </submittedName>
</protein>
<keyword evidence="1" id="KW-0540">Nuclease</keyword>
<name>A0ACC5W2F1_9BACT</name>
<keyword evidence="1" id="KW-0255">Endonuclease</keyword>
<sequence>MPRENLIQNINQHQPKNKYSKLDDLNIDLAMNKTKEYLEQRFLKEGISNFIDGNYYFEIEKHIEISFMINNIKSTKIRAEFDTTFLNNKIKPDGGVLFLRKQDDPLYKKILLITEAKRQGTNDLRKKEGKNKQATGNAIERLGKNLTGIKAMLNHEKITPFVCFGWGCDFASNEKTVLAKLNVLNEFYYLNKTYIFKTDGNSDHNYFSPVSMYFREEKWEVDEMYAIMKEIAETSLRYYIF</sequence>
<comment type="caution">
    <text evidence="1">The sequence shown here is derived from an EMBL/GenBank/DDBJ whole genome shotgun (WGS) entry which is preliminary data.</text>
</comment>
<keyword evidence="1" id="KW-0378">Hydrolase</keyword>
<gene>
    <name evidence="1" type="ORF">H2252_06370</name>
</gene>
<keyword evidence="2" id="KW-1185">Reference proteome</keyword>
<accession>A0ACC5W2F1</accession>
<proteinExistence type="predicted"/>
<reference evidence="1" key="1">
    <citation type="submission" date="2020-07" db="EMBL/GenBank/DDBJ databases">
        <title>Campylobacter molothri sp. nov. isolated from wild birds.</title>
        <authorList>
            <person name="Miller W.G."/>
            <person name="Chapman M.H."/>
            <person name="Yee E."/>
            <person name="Lopes B.S."/>
            <person name="Forbes K.J."/>
        </authorList>
    </citation>
    <scope>NUCLEOTIDE SEQUENCE</scope>
    <source>
        <strain evidence="1">RM9754</strain>
    </source>
</reference>
<evidence type="ECO:0000313" key="2">
    <source>
        <dbReference type="Proteomes" id="UP001319828"/>
    </source>
</evidence>